<dbReference type="InterPro" id="IPR001279">
    <property type="entry name" value="Metallo-B-lactamas"/>
</dbReference>
<dbReference type="GO" id="GO:0006749">
    <property type="term" value="P:glutathione metabolic process"/>
    <property type="evidence" value="ECO:0007669"/>
    <property type="project" value="InterPro"/>
</dbReference>
<dbReference type="GO" id="GO:0016787">
    <property type="term" value="F:hydrolase activity"/>
    <property type="evidence" value="ECO:0007669"/>
    <property type="project" value="UniProtKB-KW"/>
</dbReference>
<dbReference type="InParanoid" id="A0A1B1YVQ7"/>
<keyword evidence="3" id="KW-0378">Hydrolase</keyword>
<feature type="domain" description="Metallo-beta-lactamase" evidence="2">
    <location>
        <begin position="14"/>
        <end position="204"/>
    </location>
</feature>
<dbReference type="OrthoDB" id="9784009at2"/>
<gene>
    <name evidence="3" type="ORF">PG2T_12835</name>
</gene>
<dbReference type="RefSeq" id="WP_068806243.1">
    <property type="nucleotide sequence ID" value="NZ_CP014671.1"/>
</dbReference>
<accession>A0A1B1YVQ7</accession>
<dbReference type="AlphaFoldDB" id="A0A1B1YVQ7"/>
<dbReference type="InterPro" id="IPR051682">
    <property type="entry name" value="Mito_Persulfide_Diox"/>
</dbReference>
<evidence type="ECO:0000313" key="4">
    <source>
        <dbReference type="Proteomes" id="UP000092952"/>
    </source>
</evidence>
<dbReference type="Gene3D" id="3.60.15.10">
    <property type="entry name" value="Ribonuclease Z/Hydroxyacylglutathione hydrolase-like"/>
    <property type="match status" value="1"/>
</dbReference>
<dbReference type="KEGG" id="gbi:PG2T_12835"/>
<evidence type="ECO:0000259" key="2">
    <source>
        <dbReference type="SMART" id="SM00849"/>
    </source>
</evidence>
<protein>
    <submittedName>
        <fullName evidence="3">MBL fold metallo-hydrolase</fullName>
    </submittedName>
</protein>
<dbReference type="GO" id="GO:0070813">
    <property type="term" value="P:hydrogen sulfide metabolic process"/>
    <property type="evidence" value="ECO:0007669"/>
    <property type="project" value="TreeGrafter"/>
</dbReference>
<proteinExistence type="predicted"/>
<dbReference type="SUPFAM" id="SSF56281">
    <property type="entry name" value="Metallo-hydrolase/oxidoreductase"/>
    <property type="match status" value="1"/>
</dbReference>
<dbReference type="EMBL" id="CP014671">
    <property type="protein sequence ID" value="ANX04970.1"/>
    <property type="molecule type" value="Genomic_DNA"/>
</dbReference>
<dbReference type="CDD" id="cd07724">
    <property type="entry name" value="POD-like_MBL-fold"/>
    <property type="match status" value="1"/>
</dbReference>
<keyword evidence="4" id="KW-1185">Reference proteome</keyword>
<dbReference type="PANTHER" id="PTHR43084">
    <property type="entry name" value="PERSULFIDE DIOXYGENASE ETHE1"/>
    <property type="match status" value="1"/>
</dbReference>
<keyword evidence="1" id="KW-0479">Metal-binding</keyword>
<evidence type="ECO:0000256" key="1">
    <source>
        <dbReference type="ARBA" id="ARBA00022723"/>
    </source>
</evidence>
<dbReference type="Pfam" id="PF00753">
    <property type="entry name" value="Lactamase_B"/>
    <property type="match status" value="1"/>
</dbReference>
<dbReference type="InterPro" id="IPR036866">
    <property type="entry name" value="RibonucZ/Hydroxyglut_hydro"/>
</dbReference>
<name>A0A1B1YVQ7_9GAMM</name>
<dbReference type="InterPro" id="IPR044528">
    <property type="entry name" value="POD-like_MBL-fold"/>
</dbReference>
<sequence>MGYEVQTFFDPPTGSWSYLVADARSRQAVIIDPVLDYDAAAARTGRSGADHLLQAVRERELEVAWILETHAHADHLTAAAYLREQLGAPLAVGAGICQVQQTFARIFNLGDGFPRDGSQFDRLLQDGDSLPLGDLAIRVMATPGHTGDSMSYLIGDAVFIGDTLFMPDVGSARCDFPGGDAATLYHSVQRLYALGGPMRMFVCHDYPPTDRQAQCQTTVAAQRAGNIHLRDGIDLDAFVALRTARDATLPVPRLLLPAIQVNIRAGQMPPPDDNGTAYLKLPVNIL</sequence>
<dbReference type="STRING" id="1810504.PG2T_12835"/>
<dbReference type="PANTHER" id="PTHR43084:SF1">
    <property type="entry name" value="PERSULFIDE DIOXYGENASE ETHE1, MITOCHONDRIAL"/>
    <property type="match status" value="1"/>
</dbReference>
<reference evidence="4" key="1">
    <citation type="submission" date="2016-03" db="EMBL/GenBank/DDBJ databases">
        <title>Complete genome sequence of Solimmundus cernigliae, representing a novel lineage of polycyclic aromatic hydrocarbon degraders within the Gammaproteobacteria.</title>
        <authorList>
            <person name="Singleton D.R."/>
            <person name="Dickey A.N."/>
            <person name="Scholl E.H."/>
            <person name="Wright F.A."/>
            <person name="Aitken M.D."/>
        </authorList>
    </citation>
    <scope>NUCLEOTIDE SEQUENCE [LARGE SCALE GENOMIC DNA]</scope>
    <source>
        <strain evidence="4">TR3.2</strain>
    </source>
</reference>
<dbReference type="SMART" id="SM00849">
    <property type="entry name" value="Lactamase_B"/>
    <property type="match status" value="1"/>
</dbReference>
<organism evidence="3 4">
    <name type="scientific">Immundisolibacter cernigliae</name>
    <dbReference type="NCBI Taxonomy" id="1810504"/>
    <lineage>
        <taxon>Bacteria</taxon>
        <taxon>Pseudomonadati</taxon>
        <taxon>Pseudomonadota</taxon>
        <taxon>Gammaproteobacteria</taxon>
        <taxon>Immundisolibacterales</taxon>
        <taxon>Immundisolibacteraceae</taxon>
        <taxon>Immundisolibacter</taxon>
    </lineage>
</organism>
<evidence type="ECO:0000313" key="3">
    <source>
        <dbReference type="EMBL" id="ANX04970.1"/>
    </source>
</evidence>
<dbReference type="Proteomes" id="UP000092952">
    <property type="component" value="Chromosome"/>
</dbReference>
<dbReference type="GO" id="GO:0046872">
    <property type="term" value="F:metal ion binding"/>
    <property type="evidence" value="ECO:0007669"/>
    <property type="project" value="UniProtKB-KW"/>
</dbReference>
<dbReference type="GO" id="GO:0050313">
    <property type="term" value="F:sulfur dioxygenase activity"/>
    <property type="evidence" value="ECO:0007669"/>
    <property type="project" value="InterPro"/>
</dbReference>